<sequence length="64" mass="7220">MRRAKIGGHYNHDGIGTGFIQVKGEQEAIAMMARAIWHSACIAILRKPHTLFRCWGYRVRLGAP</sequence>
<name>A0A1C3H2E9_9GAMM</name>
<evidence type="ECO:0000313" key="2">
    <source>
        <dbReference type="Proteomes" id="UP000190837"/>
    </source>
</evidence>
<dbReference type="AlphaFoldDB" id="A0A1C3H2E9"/>
<accession>A0A1C3H2E9</accession>
<organism evidence="1 2">
    <name type="scientific">Cardiobacterium hominis</name>
    <dbReference type="NCBI Taxonomy" id="2718"/>
    <lineage>
        <taxon>Bacteria</taxon>
        <taxon>Pseudomonadati</taxon>
        <taxon>Pseudomonadota</taxon>
        <taxon>Gammaproteobacteria</taxon>
        <taxon>Cardiobacteriales</taxon>
        <taxon>Cardiobacteriaceae</taxon>
        <taxon>Cardiobacterium</taxon>
    </lineage>
</organism>
<dbReference type="EMBL" id="FKLO01000016">
    <property type="protein sequence ID" value="SAM57348.1"/>
    <property type="molecule type" value="Genomic_DNA"/>
</dbReference>
<dbReference type="Proteomes" id="UP000190837">
    <property type="component" value="Unassembled WGS sequence"/>
</dbReference>
<protein>
    <submittedName>
        <fullName evidence="1">Uncharacterized protein</fullName>
    </submittedName>
</protein>
<evidence type="ECO:0000313" key="1">
    <source>
        <dbReference type="EMBL" id="SAM57348.1"/>
    </source>
</evidence>
<reference evidence="2" key="1">
    <citation type="submission" date="2016-04" db="EMBL/GenBank/DDBJ databases">
        <authorList>
            <person name="Tagini F."/>
        </authorList>
    </citation>
    <scope>NUCLEOTIDE SEQUENCE [LARGE SCALE GENOMIC DNA]</scope>
    <source>
        <strain evidence="2">CHUV0807</strain>
    </source>
</reference>
<proteinExistence type="predicted"/>
<gene>
    <name evidence="1" type="ORF">CHUV0807_0271</name>
</gene>